<dbReference type="OrthoDB" id="4832293at2759"/>
<dbReference type="EMBL" id="MWPZ01000001">
    <property type="protein sequence ID" value="TID06126.1"/>
    <property type="molecule type" value="Genomic_DNA"/>
</dbReference>
<sequence>MEAPATEGIEPEERYLLRIVSGESDLNNATLFLGSGQNLLLRPSSAGTPEQSVVVKRGQAQGQSTFIIDGPLASGESLILQGPSGKGEHQLRASSRVTPFGIGSAICHDSWEVARDAAARRLLLRYTNENFGDRRWVAVPPREPDSGDDAWEVWWYEPLPFNAKDLPGAVAVDVELVPV</sequence>
<dbReference type="Proteomes" id="UP000305883">
    <property type="component" value="Unassembled WGS sequence"/>
</dbReference>
<evidence type="ECO:0000313" key="2">
    <source>
        <dbReference type="Proteomes" id="UP000305883"/>
    </source>
</evidence>
<accession>A0A4T0WIF1</accession>
<reference evidence="1 2" key="1">
    <citation type="journal article" date="2019" name="Genome Biol. Evol.">
        <title>Genomic Plasticity Mediated by Transposable Elements in the Plant Pathogenic Fungus Colletotrichum higginsianum.</title>
        <authorList>
            <person name="Tsushima A."/>
            <person name="Gan P."/>
            <person name="Kumakura N."/>
            <person name="Narusaka M."/>
            <person name="Takano Y."/>
            <person name="Narusaka Y."/>
            <person name="Shirasu K."/>
        </authorList>
    </citation>
    <scope>NUCLEOTIDE SEQUENCE [LARGE SCALE GENOMIC DNA]</scope>
    <source>
        <strain evidence="1 2">MAFF305635-RFP</strain>
    </source>
</reference>
<protein>
    <submittedName>
        <fullName evidence="1">Uncharacterized protein</fullName>
    </submittedName>
</protein>
<gene>
    <name evidence="1" type="ORF">CH35J_001246</name>
</gene>
<dbReference type="AlphaFoldDB" id="A0A4T0WIF1"/>
<name>A0A4T0WIF1_9PEZI</name>
<comment type="caution">
    <text evidence="1">The sequence shown here is derived from an EMBL/GenBank/DDBJ whole genome shotgun (WGS) entry which is preliminary data.</text>
</comment>
<proteinExistence type="predicted"/>
<evidence type="ECO:0000313" key="1">
    <source>
        <dbReference type="EMBL" id="TID06126.1"/>
    </source>
</evidence>
<organism evidence="1 2">
    <name type="scientific">Colletotrichum higginsianum</name>
    <dbReference type="NCBI Taxonomy" id="80884"/>
    <lineage>
        <taxon>Eukaryota</taxon>
        <taxon>Fungi</taxon>
        <taxon>Dikarya</taxon>
        <taxon>Ascomycota</taxon>
        <taxon>Pezizomycotina</taxon>
        <taxon>Sordariomycetes</taxon>
        <taxon>Hypocreomycetidae</taxon>
        <taxon>Glomerellales</taxon>
        <taxon>Glomerellaceae</taxon>
        <taxon>Colletotrichum</taxon>
        <taxon>Colletotrichum destructivum species complex</taxon>
    </lineage>
</organism>